<keyword evidence="3" id="KW-1133">Transmembrane helix</keyword>
<dbReference type="SUPFAM" id="SSF159501">
    <property type="entry name" value="EreA/ChaN-like"/>
    <property type="match status" value="1"/>
</dbReference>
<keyword evidence="2" id="KW-0812">Transmembrane</keyword>
<comment type="subcellular location">
    <subcellularLocation>
        <location evidence="1">Membrane</location>
    </subcellularLocation>
</comment>
<dbReference type="Pfam" id="PF01124">
    <property type="entry name" value="MAPEG"/>
    <property type="match status" value="1"/>
</dbReference>
<dbReference type="Proteomes" id="UP000654075">
    <property type="component" value="Unassembled WGS sequence"/>
</dbReference>
<dbReference type="Pfam" id="PF04187">
    <property type="entry name" value="Cofac_haem_bdg"/>
    <property type="match status" value="1"/>
</dbReference>
<evidence type="ECO:0000313" key="8">
    <source>
        <dbReference type="Proteomes" id="UP000654075"/>
    </source>
</evidence>
<dbReference type="InterPro" id="IPR036770">
    <property type="entry name" value="Ankyrin_rpt-contain_sf"/>
</dbReference>
<evidence type="ECO:0000256" key="3">
    <source>
        <dbReference type="ARBA" id="ARBA00022989"/>
    </source>
</evidence>
<gene>
    <name evidence="7" type="ORF">PGLA1383_LOCUS26783</name>
</gene>
<dbReference type="EMBL" id="CAJNNV010024219">
    <property type="protein sequence ID" value="CAE8608958.1"/>
    <property type="molecule type" value="Genomic_DNA"/>
</dbReference>
<evidence type="ECO:0000256" key="1">
    <source>
        <dbReference type="ARBA" id="ARBA00004370"/>
    </source>
</evidence>
<keyword evidence="8" id="KW-1185">Reference proteome</keyword>
<dbReference type="InterPro" id="IPR023352">
    <property type="entry name" value="MAPEG-like_dom_sf"/>
</dbReference>
<dbReference type="Gene3D" id="3.40.50.11550">
    <property type="match status" value="1"/>
</dbReference>
<dbReference type="GO" id="GO:0016020">
    <property type="term" value="C:membrane"/>
    <property type="evidence" value="ECO:0007669"/>
    <property type="project" value="UniProtKB-SubCell"/>
</dbReference>
<dbReference type="InterPro" id="IPR001129">
    <property type="entry name" value="Membr-assoc_MAPEG"/>
</dbReference>
<evidence type="ECO:0000256" key="5">
    <source>
        <dbReference type="SAM" id="MobiDB-lite"/>
    </source>
</evidence>
<comment type="caution">
    <text evidence="7">The sequence shown here is derived from an EMBL/GenBank/DDBJ whole genome shotgun (WGS) entry which is preliminary data.</text>
</comment>
<protein>
    <recommendedName>
        <fullName evidence="6">Haem-binding uptake Tiki superfamily ChaN domain-containing protein</fullName>
    </recommendedName>
</protein>
<organism evidence="7 8">
    <name type="scientific">Polarella glacialis</name>
    <name type="common">Dinoflagellate</name>
    <dbReference type="NCBI Taxonomy" id="89957"/>
    <lineage>
        <taxon>Eukaryota</taxon>
        <taxon>Sar</taxon>
        <taxon>Alveolata</taxon>
        <taxon>Dinophyceae</taxon>
        <taxon>Suessiales</taxon>
        <taxon>Suessiaceae</taxon>
        <taxon>Polarella</taxon>
    </lineage>
</organism>
<feature type="region of interest" description="Disordered" evidence="5">
    <location>
        <begin position="518"/>
        <end position="537"/>
    </location>
</feature>
<dbReference type="OrthoDB" id="205639at2759"/>
<evidence type="ECO:0000256" key="2">
    <source>
        <dbReference type="ARBA" id="ARBA00022692"/>
    </source>
</evidence>
<reference evidence="7" key="1">
    <citation type="submission" date="2021-02" db="EMBL/GenBank/DDBJ databases">
        <authorList>
            <person name="Dougan E. K."/>
            <person name="Rhodes N."/>
            <person name="Thang M."/>
            <person name="Chan C."/>
        </authorList>
    </citation>
    <scope>NUCLEOTIDE SEQUENCE</scope>
</reference>
<feature type="domain" description="Haem-binding uptake Tiki superfamily ChaN" evidence="6">
    <location>
        <begin position="727"/>
        <end position="959"/>
    </location>
</feature>
<dbReference type="PANTHER" id="PTHR35371:SF1">
    <property type="entry name" value="BLR7753 PROTEIN"/>
    <property type="match status" value="1"/>
</dbReference>
<evidence type="ECO:0000256" key="4">
    <source>
        <dbReference type="ARBA" id="ARBA00023136"/>
    </source>
</evidence>
<dbReference type="SUPFAM" id="SSF161084">
    <property type="entry name" value="MAPEG domain-like"/>
    <property type="match status" value="1"/>
</dbReference>
<name>A0A813FET9_POLGL</name>
<sequence length="1060" mass="113344">MSVFPPIMALVGAGLPDSVLALLPYVSPLKALLGSVILFNTPHMVKLYLTSKATGGLGGVNNNNPRAQYERLKSDDEYGDDISRAQAAHMNGLESFPVFGVGVVACLAVGADNTLAGKLACAHLISRVGFNIFYMGVSTNLAGGAARSICWFVSLLTSCQLIMLAATKSDQLDSLGAESCNHPEHLGKRLWVFDTQAGAKLRVLAMDEDNPDEVWASLLPLASPTSLISVAASRNFSATCSLLIDQKADMAHVDVQRGRRWGLVDLAARAANLDGDWRLVTQLLSRGCQAESPEAVLHLPLRRGDLALGRHLLDLGIKVNAETLVRVLCDICAHGVTESAALLIDTLQVPVNSTSERGETCTDFALAWHSWSTAEWLVTERGGAPANPSTALRVLLDSRGRDAEAERLFARLRALGAFEERDLLMAAVCRGDLVLLGEVLAACAEALEDVSCTPPLVDVALCHGHLEVALWLLRRGAVVQDIEQARADALMYSRTKPGLAAKVLASLLPEKALGHFGGDSAEHSDEEVTPNATAAGDTFSGLRPEVVGGSWELLRPQYLYMLSGGAKLLEVTFGLPVISELSHRGVFVLLCDALVLGACRRFVSRVRALPPTLAFHGPHSVLRGPLCSPASAATFCSEVSPTGGGCPFSGQDGGQEEQSKRAAPAARIHEAARVVKDPLQEPVEGRDFAVFRRPPGTTLAPGDLAAAESTLEELLDFASGSSASSRPNVILLGEVHDDPVAHRLQLRILQHCAKKCLASGRRVVLSLEMFEADVQRVLDEYVLLKAIREEDMLQDARPWGNYKQDYRPLVEFCREQGIRVVAANAPRRYVSLVARKGARALQDVIAQGGSPAFALPAMPLPAASAAYMRKFQETLASQMPETPEGEGSGGSCPFIGFRAQDVREVRPEMVEAQMLWDHSMAKAVAKSLAAHDSEQEPPLVIHVCGAFHCAHGLGIPEALPRYLQGFTEPVPANAKDKVAWLPMDEAIQEQDGSSSEPGEQVGPKASPPGVISVVCWPASVSPTLDLVRGGRVPSALGTMGDWVVITEETFGEGQSEPSVS</sequence>
<proteinExistence type="predicted"/>
<evidence type="ECO:0000313" key="7">
    <source>
        <dbReference type="EMBL" id="CAE8608958.1"/>
    </source>
</evidence>
<evidence type="ECO:0000259" key="6">
    <source>
        <dbReference type="Pfam" id="PF04187"/>
    </source>
</evidence>
<keyword evidence="4" id="KW-0472">Membrane</keyword>
<dbReference type="CDD" id="cd14727">
    <property type="entry name" value="ChanN-like"/>
    <property type="match status" value="1"/>
</dbReference>
<dbReference type="Gene3D" id="1.20.120.550">
    <property type="entry name" value="Membrane associated eicosanoid/glutathione metabolism-like domain"/>
    <property type="match status" value="1"/>
</dbReference>
<dbReference type="SUPFAM" id="SSF48403">
    <property type="entry name" value="Ankyrin repeat"/>
    <property type="match status" value="1"/>
</dbReference>
<dbReference type="PANTHER" id="PTHR35371">
    <property type="entry name" value="INNER MEMBRANE PROTEIN"/>
    <property type="match status" value="1"/>
</dbReference>
<dbReference type="InterPro" id="IPR007314">
    <property type="entry name" value="Cofac_haem-bd_dom"/>
</dbReference>
<accession>A0A813FET9</accession>
<dbReference type="AlphaFoldDB" id="A0A813FET9"/>
<dbReference type="Gene3D" id="1.25.40.20">
    <property type="entry name" value="Ankyrin repeat-containing domain"/>
    <property type="match status" value="1"/>
</dbReference>